<evidence type="ECO:0000313" key="2">
    <source>
        <dbReference type="Proteomes" id="UP000297737"/>
    </source>
</evidence>
<dbReference type="EMBL" id="SIHO01000002">
    <property type="protein sequence ID" value="TFU03791.1"/>
    <property type="molecule type" value="Genomic_DNA"/>
</dbReference>
<evidence type="ECO:0000313" key="1">
    <source>
        <dbReference type="EMBL" id="TFU03791.1"/>
    </source>
</evidence>
<reference evidence="1 2" key="1">
    <citation type="submission" date="2019-02" db="EMBL/GenBank/DDBJ databases">
        <title>Polymorphobacter sp. isolated from the lake at the Tibet of China.</title>
        <authorList>
            <person name="Li A."/>
        </authorList>
    </citation>
    <scope>NUCLEOTIDE SEQUENCE [LARGE SCALE GENOMIC DNA]</scope>
    <source>
        <strain evidence="1 2">DJ1R-1</strain>
    </source>
</reference>
<dbReference type="OrthoDB" id="5391020at2"/>
<name>A0A4Y9EPT5_9SPHN</name>
<dbReference type="Proteomes" id="UP000297737">
    <property type="component" value="Unassembled WGS sequence"/>
</dbReference>
<comment type="caution">
    <text evidence="1">The sequence shown here is derived from an EMBL/GenBank/DDBJ whole genome shotgun (WGS) entry which is preliminary data.</text>
</comment>
<gene>
    <name evidence="1" type="ORF">EUV02_11675</name>
</gene>
<organism evidence="1 2">
    <name type="scientific">Glacieibacterium arshaanense</name>
    <dbReference type="NCBI Taxonomy" id="2511025"/>
    <lineage>
        <taxon>Bacteria</taxon>
        <taxon>Pseudomonadati</taxon>
        <taxon>Pseudomonadota</taxon>
        <taxon>Alphaproteobacteria</taxon>
        <taxon>Sphingomonadales</taxon>
        <taxon>Sphingosinicellaceae</taxon>
        <taxon>Glacieibacterium</taxon>
    </lineage>
</organism>
<dbReference type="RefSeq" id="WP_135246383.1">
    <property type="nucleotide sequence ID" value="NZ_SIHO01000002.1"/>
</dbReference>
<dbReference type="AlphaFoldDB" id="A0A4Y9EPT5"/>
<keyword evidence="2" id="KW-1185">Reference proteome</keyword>
<sequence>MIGLASTPAFAVPSFAIQTGQPCQSCHVGGFGPQLTLFGREFKIRGYTQRIGGFSNPLAAMVVVSGVHTKDDQAEPPAPALSLNNNIAIDQFSVFVAGGIGQHFGGFVQTTYDGVAKAWAWDNVDLRGVTSTMIGSTEVLFGTSVNNSPTVQDLWNTLTAWGFPYTDSGLAPGPAAAPLIAGGLAQTTVGVTGYAWINQSIYLEGGGYGSPKAGTLTWLGADPYAPGSISGIAPYARVAYQKVFGSQNIQIGAYGLWANMVPGRDTSTGLTDRYVDLGLDGSWQYTTGAGDMFTLNARYVHETQTLGASDMLGIASNYNNHLTDIRADASYYWRNHIGGTVQLFSTSGSADALLYGGSFTGSPNSAGATFQIDGTPFGASDSPSPYLNLRVGFQYTAYTKFDGAKTNYDGNGANASGNNTARVFAWFAF</sequence>
<accession>A0A4Y9EPT5</accession>
<protein>
    <submittedName>
        <fullName evidence="1">Cytochrome C</fullName>
    </submittedName>
</protein>
<proteinExistence type="predicted"/>